<sequence>MTASPTPPICPLPHFSAHTILSAAATSENHRFHLAYKDSTPDGDGKFGFRWILEAMKYGKNSWFWVWQAIISNVKVSGINTKIDPSKYLIKMDHGKSIVNTFKSPVVFLSMEEFSFIPTTTASTNRSKPIPPFIGSKLFTSQFKRSWRSELMEFCT</sequence>
<dbReference type="AlphaFoldDB" id="A0A0L6VJ21"/>
<reference evidence="1 2" key="1">
    <citation type="submission" date="2015-08" db="EMBL/GenBank/DDBJ databases">
        <title>Next Generation Sequencing and Analysis of the Genome of Puccinia sorghi L Schw, the Causal Agent of Maize Common Rust.</title>
        <authorList>
            <person name="Rochi L."/>
            <person name="Burguener G."/>
            <person name="Darino M."/>
            <person name="Turjanski A."/>
            <person name="Kreff E."/>
            <person name="Dieguez M.J."/>
            <person name="Sacco F."/>
        </authorList>
    </citation>
    <scope>NUCLEOTIDE SEQUENCE [LARGE SCALE GENOMIC DNA]</scope>
    <source>
        <strain evidence="1 2">RO10H11247</strain>
    </source>
</reference>
<gene>
    <name evidence="1" type="ORF">VP01_1505g2</name>
</gene>
<protein>
    <submittedName>
        <fullName evidence="1">Uncharacterized protein</fullName>
    </submittedName>
</protein>
<dbReference type="VEuPathDB" id="FungiDB:VP01_1505g2"/>
<dbReference type="EMBL" id="LAVV01005620">
    <property type="protein sequence ID" value="KNZ60748.1"/>
    <property type="molecule type" value="Genomic_DNA"/>
</dbReference>
<name>A0A0L6VJ21_9BASI</name>
<dbReference type="Proteomes" id="UP000037035">
    <property type="component" value="Unassembled WGS sequence"/>
</dbReference>
<proteinExistence type="predicted"/>
<accession>A0A0L6VJ21</accession>
<evidence type="ECO:0000313" key="2">
    <source>
        <dbReference type="Proteomes" id="UP000037035"/>
    </source>
</evidence>
<comment type="caution">
    <text evidence="1">The sequence shown here is derived from an EMBL/GenBank/DDBJ whole genome shotgun (WGS) entry which is preliminary data.</text>
</comment>
<keyword evidence="2" id="KW-1185">Reference proteome</keyword>
<organism evidence="1 2">
    <name type="scientific">Puccinia sorghi</name>
    <dbReference type="NCBI Taxonomy" id="27349"/>
    <lineage>
        <taxon>Eukaryota</taxon>
        <taxon>Fungi</taxon>
        <taxon>Dikarya</taxon>
        <taxon>Basidiomycota</taxon>
        <taxon>Pucciniomycotina</taxon>
        <taxon>Pucciniomycetes</taxon>
        <taxon>Pucciniales</taxon>
        <taxon>Pucciniaceae</taxon>
        <taxon>Puccinia</taxon>
    </lineage>
</organism>
<evidence type="ECO:0000313" key="1">
    <source>
        <dbReference type="EMBL" id="KNZ60748.1"/>
    </source>
</evidence>